<evidence type="ECO:0000256" key="7">
    <source>
        <dbReference type="ARBA" id="ARBA00023315"/>
    </source>
</evidence>
<keyword evidence="6" id="KW-0511">Multifunctional enzyme</keyword>
<dbReference type="Pfam" id="PF23114">
    <property type="entry name" value="NAD-bd_HRPKS_sdrA"/>
    <property type="match status" value="1"/>
</dbReference>
<dbReference type="InterPro" id="IPR013968">
    <property type="entry name" value="PKS_KR"/>
</dbReference>
<evidence type="ECO:0000256" key="8">
    <source>
        <dbReference type="PROSITE-ProRule" id="PRU01363"/>
    </source>
</evidence>
<feature type="domain" description="PKS/mFAS DH" evidence="10">
    <location>
        <begin position="544"/>
        <end position="836"/>
    </location>
</feature>
<dbReference type="Pfam" id="PF00107">
    <property type="entry name" value="ADH_zinc_N"/>
    <property type="match status" value="1"/>
</dbReference>
<name>A0A370PMC7_ASPPH</name>
<dbReference type="GO" id="GO:0006633">
    <property type="term" value="P:fatty acid biosynthetic process"/>
    <property type="evidence" value="ECO:0007669"/>
    <property type="project" value="TreeGrafter"/>
</dbReference>
<evidence type="ECO:0000259" key="10">
    <source>
        <dbReference type="PROSITE" id="PS52019"/>
    </source>
</evidence>
<dbReference type="Gene3D" id="3.40.47.10">
    <property type="match status" value="1"/>
</dbReference>
<dbReference type="InterPro" id="IPR013149">
    <property type="entry name" value="ADH-like_C"/>
</dbReference>
<dbReference type="InterPro" id="IPR016036">
    <property type="entry name" value="Malonyl_transacylase_ACP-bd"/>
</dbReference>
<dbReference type="InterPro" id="IPR016035">
    <property type="entry name" value="Acyl_Trfase/lysoPLipase"/>
</dbReference>
<dbReference type="Gene3D" id="3.40.50.720">
    <property type="entry name" value="NAD(P)-binding Rossmann-like Domain"/>
    <property type="match status" value="2"/>
</dbReference>
<dbReference type="SMART" id="SM00826">
    <property type="entry name" value="PKS_DH"/>
    <property type="match status" value="1"/>
</dbReference>
<dbReference type="Pfam" id="PF00550">
    <property type="entry name" value="PP-binding"/>
    <property type="match status" value="1"/>
</dbReference>
<dbReference type="InterPro" id="IPR057326">
    <property type="entry name" value="KR_dom"/>
</dbReference>
<evidence type="ECO:0000256" key="4">
    <source>
        <dbReference type="ARBA" id="ARBA00022857"/>
    </source>
</evidence>
<dbReference type="InterPro" id="IPR036736">
    <property type="entry name" value="ACP-like_sf"/>
</dbReference>
<dbReference type="Gene3D" id="3.30.70.3290">
    <property type="match status" value="1"/>
</dbReference>
<feature type="active site" description="Proton donor; for dehydratase activity" evidence="8">
    <location>
        <position position="746"/>
    </location>
</feature>
<keyword evidence="5" id="KW-0560">Oxidoreductase</keyword>
<dbReference type="GO" id="GO:0044550">
    <property type="term" value="P:secondary metabolite biosynthetic process"/>
    <property type="evidence" value="ECO:0007669"/>
    <property type="project" value="TreeGrafter"/>
</dbReference>
<dbReference type="SUPFAM" id="SSF47336">
    <property type="entry name" value="ACP-like"/>
    <property type="match status" value="1"/>
</dbReference>
<feature type="region of interest" description="N-terminal hotdog fold" evidence="8">
    <location>
        <begin position="544"/>
        <end position="681"/>
    </location>
</feature>
<sequence length="1915" mass="210498">MIEISSTAVCPATVGIKTTNPSIRCKEWIVDIVTANQSWPVSRAPRASVNSFGFGGSNSHAIVEAWEAEVLTNGCGDSPMATDLADFAAHSTQPIHTNDLAFTLSCRRSKMAARGFFIASQASLNKGLNMENLKMADSHTEGPFPFVFVYTGQGAQWAGMGKELLSHSSVFRKTINPKDAPAWTLEGILRGDETRDISAAEIAQPLCVFPEMVVGHSSGEIGAAYAAGSIDARKAIFAAYFRGAVVADVSAEGSMVAVGLESEKTQAIIKEYGLVESVIAACANSPESTTVSGDAVAVDSLLKVFQKRDIWARKLMTGGKAYHSHHMKAVGPKYEALLERYWDTTDGNVSGQVNGHVNGYANGHANGYTNGNVNGYANGNVNDQTDNPTPSVAMISTATGSPISPSQVGTPRYWRTNLESPVQFEAAIKLILEKGSYHLSEIGLHSALQLPIKQTASASKQKSHYTYDSALIRHQDAWFTILQLIGSLFLQGHDELHYRKMFADTPQPHVLVDLPPYPWDYNLPTLWTEPRASIEFRHRKYPRHEILGSQVSGGNTAGVTWRNVLSLHEAEWLTHHCLGEWVMFPAAGYIAMAVEAMCQVAGLQLENSPGVELRDLKFVKALDMDIEKKPSVEIFSEMRPMAISSVTNSDTWWKFSVVSIDGNSRATLHMNAAVRLADSPRISRNIWLDRSKMQQDAVRVWYDRFLQVGLNWGPRFAVLEEIFRDRARTAPIAASTTHLQRGDKFDAMLQTSFIVTTGGLVNKLRATVPVAMDSVYVAPSSAVDMDTSKPWYVDTRSEAVGFGTHRIDAELFNSSDQVLIRMSQARCIAYQGNRQAETAEQRNPLVRAVSGLKNYLEYFTRVYGSNKTANDVLCLAGVLDLACHQRCDSDVLELGSRTQISERYNSYYHGTLVNGNLVGAEQISKGKRFDIIIVPSIGLWTPDLARRVTSGAIVILEGDAPSGDVTWKKVIRGSGSFPVTVGTISGPISQGKVVKPPTVVVTRDEEITCLDINLQKNLREYLGSLVSIVCLSQVSLATVPDRSFVISTLEQQQPLLTSMDEHEMTQLKSLTDRVAKIVWLVQGVFIDGENPDFAPVLGLSRALMLEQPSLQFAVLDLDDKSASSIDTLNNIVSVLDRLIYEPHPDFEFTQRDGVLHISRWEPDERLNKTFRLKQNKETIDLPLSMVGRCKLDIKDPGHMDTIHFVQEDHPTPLHPDYVEVSVKSVGMNAKDLYAISAKVDTKDATCSCECAGVITAVGNNVSEFEIGDRVVVMAPSHFATVERLPEWATTSTIPLVFSTVIYALSHRANLQPGESVLIHSAAGGVGMAAIQYAKHLGAKIFATVGNGTKKSFLVEKYGLDPAHIFSSRNSSFLPAIMEATSGQGVDVVLNSLTGDLLRSSFEACADFGRFIDTGKRDILDHGLLDMSTFGRNVSFMAFDLSNLYFSKKHIHHQLWKTLLTESLDLVRSKICEPCFPIKTFETSDITDAFRHFSLGTRLGKVTVSFQDPNTNIRVVPKKYETAFSPQKCYLMVGGLGGLGRSISTWIISCGARRFIFLSRSGIDKPEAKNLVENLQVQGAYVTVIRGDVCRYEDVERAVEAGDYPIGGVVQAAMALDEAIWSVMPHSAWQTTMGPKVQGTWNLHNALRQNSRDSQLDFFIMTSSISGTVGTATESNYCAANSFLDAFARYRNHLGLPAISIGYGMISEVGYMHEHQDIEALMKRGGVHPINEDELLQIMNMALVNHGPCTWDSRYDHLAGSHILTGVEFTGLQEQRERGFEGDNHVLTDPRAALLSASFARRAAGEGRCETRNAKAHLPKNIARALRENQDVESTLNALRTVLSKKISNLILLPETDLKADQPLGDSGLDSMLAAEFRTYIFRMFEVDIPFVVLLKRSTTVNLLTDMIAQGLQAGT</sequence>
<dbReference type="PANTHER" id="PTHR43775:SF50">
    <property type="entry name" value="HIGHLY REDUCING POLYKETIDE SYNTHASE SRDA"/>
    <property type="match status" value="1"/>
</dbReference>
<keyword evidence="7" id="KW-0012">Acyltransferase</keyword>
<evidence type="ECO:0000256" key="2">
    <source>
        <dbReference type="ARBA" id="ARBA00022553"/>
    </source>
</evidence>
<dbReference type="InterPro" id="IPR049552">
    <property type="entry name" value="PKS_DH_N"/>
</dbReference>
<evidence type="ECO:0000256" key="5">
    <source>
        <dbReference type="ARBA" id="ARBA00023002"/>
    </source>
</evidence>
<dbReference type="GO" id="GO:0008270">
    <property type="term" value="F:zinc ion binding"/>
    <property type="evidence" value="ECO:0007669"/>
    <property type="project" value="InterPro"/>
</dbReference>
<dbReference type="InterPro" id="IPR020807">
    <property type="entry name" value="PKS_DH"/>
</dbReference>
<dbReference type="InterPro" id="IPR032821">
    <property type="entry name" value="PKS_assoc"/>
</dbReference>
<dbReference type="Pfam" id="PF14765">
    <property type="entry name" value="PS-DH"/>
    <property type="match status" value="1"/>
</dbReference>
<keyword evidence="1" id="KW-0596">Phosphopantetheine</keyword>
<accession>A0A370PMC7</accession>
<dbReference type="SUPFAM" id="SSF50129">
    <property type="entry name" value="GroES-like"/>
    <property type="match status" value="1"/>
</dbReference>
<dbReference type="InterPro" id="IPR013154">
    <property type="entry name" value="ADH-like_N"/>
</dbReference>
<dbReference type="SUPFAM" id="SSF51735">
    <property type="entry name" value="NAD(P)-binding Rossmann-fold domains"/>
    <property type="match status" value="2"/>
</dbReference>
<dbReference type="EMBL" id="KZ851851">
    <property type="protein sequence ID" value="RDK43333.1"/>
    <property type="molecule type" value="Genomic_DNA"/>
</dbReference>
<dbReference type="Pfam" id="PF08659">
    <property type="entry name" value="KR"/>
    <property type="match status" value="1"/>
</dbReference>
<evidence type="ECO:0000313" key="11">
    <source>
        <dbReference type="EMBL" id="RDK43333.1"/>
    </source>
</evidence>
<dbReference type="GO" id="GO:1901336">
    <property type="term" value="P:lactone biosynthetic process"/>
    <property type="evidence" value="ECO:0007669"/>
    <property type="project" value="UniProtKB-ARBA"/>
</dbReference>
<dbReference type="InterPro" id="IPR016039">
    <property type="entry name" value="Thiolase-like"/>
</dbReference>
<dbReference type="InterPro" id="IPR056501">
    <property type="entry name" value="NAD-bd_HRPKS_sdrA"/>
</dbReference>
<dbReference type="PROSITE" id="PS01162">
    <property type="entry name" value="QOR_ZETA_CRYSTAL"/>
    <property type="match status" value="1"/>
</dbReference>
<proteinExistence type="predicted"/>
<dbReference type="PANTHER" id="PTHR43775">
    <property type="entry name" value="FATTY ACID SYNTHASE"/>
    <property type="match status" value="1"/>
</dbReference>
<protein>
    <submittedName>
        <fullName evidence="11">Uncharacterized protein</fullName>
    </submittedName>
</protein>
<dbReference type="Proteomes" id="UP000254937">
    <property type="component" value="Unassembled WGS sequence"/>
</dbReference>
<evidence type="ECO:0000256" key="1">
    <source>
        <dbReference type="ARBA" id="ARBA00022450"/>
    </source>
</evidence>
<feature type="region of interest" description="C-terminal hotdog fold" evidence="8">
    <location>
        <begin position="693"/>
        <end position="836"/>
    </location>
</feature>
<dbReference type="InterPro" id="IPR002364">
    <property type="entry name" value="Quin_OxRdtase/zeta-crystal_CS"/>
</dbReference>
<dbReference type="InterPro" id="IPR020843">
    <property type="entry name" value="ER"/>
</dbReference>
<dbReference type="Pfam" id="PF16197">
    <property type="entry name" value="KAsynt_C_assoc"/>
    <property type="match status" value="1"/>
</dbReference>
<feature type="active site" description="Proton acceptor; for dehydratase activity" evidence="8">
    <location>
        <position position="576"/>
    </location>
</feature>
<evidence type="ECO:0000259" key="9">
    <source>
        <dbReference type="PROSITE" id="PS50075"/>
    </source>
</evidence>
<dbReference type="Pfam" id="PF08240">
    <property type="entry name" value="ADH_N"/>
    <property type="match status" value="1"/>
</dbReference>
<dbReference type="Pfam" id="PF00698">
    <property type="entry name" value="Acyl_transf_1"/>
    <property type="match status" value="1"/>
</dbReference>
<keyword evidence="3" id="KW-0808">Transferase</keyword>
<dbReference type="PROSITE" id="PS50075">
    <property type="entry name" value="CARRIER"/>
    <property type="match status" value="1"/>
</dbReference>
<dbReference type="Gene3D" id="1.10.1200.10">
    <property type="entry name" value="ACP-like"/>
    <property type="match status" value="1"/>
</dbReference>
<dbReference type="InterPro" id="IPR049900">
    <property type="entry name" value="PKS_mFAS_DH"/>
</dbReference>
<dbReference type="GO" id="GO:0016491">
    <property type="term" value="F:oxidoreductase activity"/>
    <property type="evidence" value="ECO:0007669"/>
    <property type="project" value="UniProtKB-KW"/>
</dbReference>
<evidence type="ECO:0000313" key="12">
    <source>
        <dbReference type="Proteomes" id="UP000254937"/>
    </source>
</evidence>
<feature type="domain" description="Carrier" evidence="9">
    <location>
        <begin position="1829"/>
        <end position="1911"/>
    </location>
</feature>
<dbReference type="SUPFAM" id="SSF53901">
    <property type="entry name" value="Thiolase-like"/>
    <property type="match status" value="1"/>
</dbReference>
<dbReference type="Gene3D" id="3.90.180.10">
    <property type="entry name" value="Medium-chain alcohol dehydrogenases, catalytic domain"/>
    <property type="match status" value="1"/>
</dbReference>
<dbReference type="InterPro" id="IPR036291">
    <property type="entry name" value="NAD(P)-bd_dom_sf"/>
</dbReference>
<dbReference type="SMART" id="SM00829">
    <property type="entry name" value="PKS_ER"/>
    <property type="match status" value="1"/>
</dbReference>
<keyword evidence="12" id="KW-1185">Reference proteome</keyword>
<dbReference type="SUPFAM" id="SSF55048">
    <property type="entry name" value="Probable ACP-binding domain of malonyl-CoA ACP transacylase"/>
    <property type="match status" value="1"/>
</dbReference>
<organism evidence="11 12">
    <name type="scientific">Aspergillus phoenicis ATCC 13157</name>
    <dbReference type="NCBI Taxonomy" id="1353007"/>
    <lineage>
        <taxon>Eukaryota</taxon>
        <taxon>Fungi</taxon>
        <taxon>Dikarya</taxon>
        <taxon>Ascomycota</taxon>
        <taxon>Pezizomycotina</taxon>
        <taxon>Eurotiomycetes</taxon>
        <taxon>Eurotiomycetidae</taxon>
        <taxon>Eurotiales</taxon>
        <taxon>Aspergillaceae</taxon>
        <taxon>Aspergillus</taxon>
    </lineage>
</organism>
<dbReference type="FunFam" id="3.40.50.720:FF:000209">
    <property type="entry name" value="Polyketide synthase Pks12"/>
    <property type="match status" value="1"/>
</dbReference>
<evidence type="ECO:0000256" key="6">
    <source>
        <dbReference type="ARBA" id="ARBA00023268"/>
    </source>
</evidence>
<dbReference type="GO" id="GO:0004312">
    <property type="term" value="F:fatty acid synthase activity"/>
    <property type="evidence" value="ECO:0007669"/>
    <property type="project" value="TreeGrafter"/>
</dbReference>
<keyword evidence="2" id="KW-0597">Phosphoprotein</keyword>
<gene>
    <name evidence="11" type="ORF">M752DRAFT_314492</name>
</gene>
<dbReference type="InterPro" id="IPR011032">
    <property type="entry name" value="GroES-like_sf"/>
</dbReference>
<dbReference type="CDD" id="cd05195">
    <property type="entry name" value="enoyl_red"/>
    <property type="match status" value="1"/>
</dbReference>
<dbReference type="InterPro" id="IPR050091">
    <property type="entry name" value="PKS_NRPS_Biosynth_Enz"/>
</dbReference>
<dbReference type="InterPro" id="IPR049551">
    <property type="entry name" value="PKS_DH_C"/>
</dbReference>
<dbReference type="InterPro" id="IPR014043">
    <property type="entry name" value="Acyl_transferase_dom"/>
</dbReference>
<dbReference type="Pfam" id="PF21089">
    <property type="entry name" value="PKS_DH_N"/>
    <property type="match status" value="1"/>
</dbReference>
<dbReference type="SMART" id="SM00827">
    <property type="entry name" value="PKS_AT"/>
    <property type="match status" value="1"/>
</dbReference>
<reference evidence="11 12" key="1">
    <citation type="submission" date="2018-07" db="EMBL/GenBank/DDBJ databases">
        <title>Section-level genome sequencing of Aspergillus section Nigri to investigate inter- and intra-species variation.</title>
        <authorList>
            <consortium name="DOE Joint Genome Institute"/>
            <person name="Vesth T.C."/>
            <person name="Nybo J.L."/>
            <person name="Theobald S."/>
            <person name="Frisvad J.C."/>
            <person name="Larsen T.O."/>
            <person name="Nielsen K.F."/>
            <person name="Hoof J.B."/>
            <person name="Brandl J."/>
            <person name="Salamov A."/>
            <person name="Riley R."/>
            <person name="Gladden J.M."/>
            <person name="Phatale P."/>
            <person name="Nielsen M.T."/>
            <person name="Lyhne E.K."/>
            <person name="Kogle M.E."/>
            <person name="Strasser K."/>
            <person name="McDonnell E."/>
            <person name="Barry K."/>
            <person name="Clum A."/>
            <person name="Chen C."/>
            <person name="Nolan M."/>
            <person name="Sandor L."/>
            <person name="Kuo A."/>
            <person name="Lipzen A."/>
            <person name="Hainaut M."/>
            <person name="Drula E."/>
            <person name="Tsang A."/>
            <person name="Magnuson J.K."/>
            <person name="Henrissat B."/>
            <person name="Wiebenga A."/>
            <person name="Simmons B.A."/>
            <person name="Makela M.R."/>
            <person name="De vries R.P."/>
            <person name="Grigoriev I.V."/>
            <person name="Mortensen U.H."/>
            <person name="Baker S.E."/>
            <person name="Andersen M.R."/>
        </authorList>
    </citation>
    <scope>NUCLEOTIDE SEQUENCE [LARGE SCALE GENOMIC DNA]</scope>
    <source>
        <strain evidence="11 12">ATCC 13157</strain>
    </source>
</reference>
<dbReference type="SUPFAM" id="SSF52151">
    <property type="entry name" value="FabD/lysophospholipase-like"/>
    <property type="match status" value="1"/>
</dbReference>
<dbReference type="InterPro" id="IPR001227">
    <property type="entry name" value="Ac_transferase_dom_sf"/>
</dbReference>
<dbReference type="InterPro" id="IPR009081">
    <property type="entry name" value="PP-bd_ACP"/>
</dbReference>
<keyword evidence="4" id="KW-0521">NADP</keyword>
<dbReference type="InterPro" id="IPR042104">
    <property type="entry name" value="PKS_dehydratase_sf"/>
</dbReference>
<evidence type="ECO:0000256" key="3">
    <source>
        <dbReference type="ARBA" id="ARBA00022679"/>
    </source>
</evidence>
<dbReference type="Gene3D" id="3.10.129.110">
    <property type="entry name" value="Polyketide synthase dehydratase"/>
    <property type="match status" value="1"/>
</dbReference>
<dbReference type="PROSITE" id="PS52019">
    <property type="entry name" value="PKS_MFAS_DH"/>
    <property type="match status" value="1"/>
</dbReference>
<dbReference type="SMART" id="SM00822">
    <property type="entry name" value="PKS_KR"/>
    <property type="match status" value="1"/>
</dbReference>
<dbReference type="Gene3D" id="3.40.366.10">
    <property type="entry name" value="Malonyl-Coenzyme A Acyl Carrier Protein, domain 2"/>
    <property type="match status" value="2"/>
</dbReference>